<sequence length="253" mass="27920">MIAAAVCLSPSKTQNVPGPPLTGDQGSAPGFMAEAREIAAIMKGKTPEYFTYGSKLGMQKAEAIYSTWQSWGGGNAPCMPAAQLYRGPAFSAFNNQRPAGSSRLFILSALYGILRQESCIQPYRLDLTHGDVRPGNNSLLEFWRPRVAGYFRELESAGRLDHIIDLCSTEFSRMIPGDVLPVTKVDFRQWKNGQWKSVSALSKQMRGHTAAWILSRKEFSLEALKEAEIEGYRYNKQLSGDTTLIFTPGGSRA</sequence>
<dbReference type="EMBL" id="CP006939">
    <property type="protein sequence ID" value="AHC16036.1"/>
    <property type="molecule type" value="Genomic_DNA"/>
</dbReference>
<dbReference type="Proteomes" id="UP000018680">
    <property type="component" value="Chromosome"/>
</dbReference>
<proteinExistence type="predicted"/>
<gene>
    <name evidence="1" type="ORF">L21SP2_2684</name>
</gene>
<dbReference type="HOGENOM" id="CLU_061989_2_0_12"/>
<dbReference type="Pfam" id="PF03883">
    <property type="entry name" value="H2O2_YaaD"/>
    <property type="match status" value="1"/>
</dbReference>
<dbReference type="OrthoDB" id="9777133at2"/>
<evidence type="ECO:0000313" key="2">
    <source>
        <dbReference type="Proteomes" id="UP000018680"/>
    </source>
</evidence>
<accession>V5WLS2</accession>
<evidence type="ECO:0000313" key="1">
    <source>
        <dbReference type="EMBL" id="AHC16036.1"/>
    </source>
</evidence>
<dbReference type="AlphaFoldDB" id="V5WLS2"/>
<dbReference type="PANTHER" id="PTHR30283:SF4">
    <property type="entry name" value="PEROXIDE STRESS RESISTANCE PROTEIN YAAA"/>
    <property type="match status" value="1"/>
</dbReference>
<dbReference type="STRING" id="1307761.L21SP2_2684"/>
<organism evidence="1 2">
    <name type="scientific">Salinispira pacifica</name>
    <dbReference type="NCBI Taxonomy" id="1307761"/>
    <lineage>
        <taxon>Bacteria</taxon>
        <taxon>Pseudomonadati</taxon>
        <taxon>Spirochaetota</taxon>
        <taxon>Spirochaetia</taxon>
        <taxon>Spirochaetales</taxon>
        <taxon>Spirochaetaceae</taxon>
        <taxon>Salinispira</taxon>
    </lineage>
</organism>
<reference evidence="1 2" key="1">
    <citation type="journal article" date="2015" name="Stand. Genomic Sci.">
        <title>Complete genome sequence and description of Salinispira pacifica gen. nov., sp. nov., a novel spirochaete isolated form a hypersaline microbial mat.</title>
        <authorList>
            <person name="Ben Hania W."/>
            <person name="Joseph M."/>
            <person name="Schumann P."/>
            <person name="Bunk B."/>
            <person name="Fiebig A."/>
            <person name="Sproer C."/>
            <person name="Klenk H.P."/>
            <person name="Fardeau M.L."/>
            <person name="Spring S."/>
        </authorList>
    </citation>
    <scope>NUCLEOTIDE SEQUENCE [LARGE SCALE GENOMIC DNA]</scope>
    <source>
        <strain evidence="1 2">L21-RPul-D2</strain>
    </source>
</reference>
<dbReference type="GO" id="GO:0033194">
    <property type="term" value="P:response to hydroperoxide"/>
    <property type="evidence" value="ECO:0007669"/>
    <property type="project" value="TreeGrafter"/>
</dbReference>
<dbReference type="RefSeq" id="WP_024268934.1">
    <property type="nucleotide sequence ID" value="NC_023035.1"/>
</dbReference>
<dbReference type="eggNOG" id="COG3022">
    <property type="taxonomic scope" value="Bacteria"/>
</dbReference>
<dbReference type="KEGG" id="slr:L21SP2_2684"/>
<keyword evidence="2" id="KW-1185">Reference proteome</keyword>
<dbReference type="InterPro" id="IPR005583">
    <property type="entry name" value="YaaA"/>
</dbReference>
<dbReference type="GO" id="GO:0005829">
    <property type="term" value="C:cytosol"/>
    <property type="evidence" value="ECO:0007669"/>
    <property type="project" value="TreeGrafter"/>
</dbReference>
<protein>
    <submittedName>
        <fullName evidence="1">UPF0246 protein YaaA</fullName>
    </submittedName>
</protein>
<dbReference type="PANTHER" id="PTHR30283">
    <property type="entry name" value="PEROXIDE STRESS RESPONSE PROTEIN YAAA"/>
    <property type="match status" value="1"/>
</dbReference>
<name>V5WLS2_9SPIO</name>